<dbReference type="STRING" id="1325130.HFN_1872"/>
<dbReference type="AlphaFoldDB" id="T1CNA6"/>
<protein>
    <submittedName>
        <fullName evidence="1">Uncharacterized protein</fullName>
    </submittedName>
</protein>
<proteinExistence type="predicted"/>
<dbReference type="Proteomes" id="UP000018143">
    <property type="component" value="Unassembled WGS sequence"/>
</dbReference>
<reference evidence="1 2" key="1">
    <citation type="journal article" date="2013" name="Genome Announc.">
        <title>Draft Genome Sequence of Helicobacter fennelliae Strain MRY12-0050, Isolated from a Bacteremia Patient.</title>
        <authorList>
            <person name="Rimbara E."/>
            <person name="Matsui M."/>
            <person name="Mori S."/>
            <person name="Suzuki S."/>
            <person name="Suzuki M."/>
            <person name="Kim H."/>
            <person name="Sekizuka T."/>
            <person name="Kuroda M."/>
            <person name="Shibayama K."/>
        </authorList>
    </citation>
    <scope>NUCLEOTIDE SEQUENCE [LARGE SCALE GENOMIC DNA]</scope>
    <source>
        <strain evidence="1 2">MRY12-0050</strain>
    </source>
</reference>
<gene>
    <name evidence="1" type="ORF">HFN_1872</name>
</gene>
<accession>T1CNA6</accession>
<name>T1CNA6_9HELI</name>
<organism evidence="1 2">
    <name type="scientific">Helicobacter fennelliae MRY12-0050</name>
    <dbReference type="NCBI Taxonomy" id="1325130"/>
    <lineage>
        <taxon>Bacteria</taxon>
        <taxon>Pseudomonadati</taxon>
        <taxon>Campylobacterota</taxon>
        <taxon>Epsilonproteobacteria</taxon>
        <taxon>Campylobacterales</taxon>
        <taxon>Helicobacteraceae</taxon>
        <taxon>Helicobacter</taxon>
    </lineage>
</organism>
<comment type="caution">
    <text evidence="1">The sequence shown here is derived from an EMBL/GenBank/DDBJ whole genome shotgun (WGS) entry which is preliminary data.</text>
</comment>
<dbReference type="EMBL" id="BASD01000004">
    <property type="protein sequence ID" value="GAD18274.1"/>
    <property type="molecule type" value="Genomic_DNA"/>
</dbReference>
<keyword evidence="2" id="KW-1185">Reference proteome</keyword>
<sequence length="46" mass="5433">MKNPYLRIKDEVFIKNQAYKMPLNFLSPFLFITPKLPANLSNIIHL</sequence>
<evidence type="ECO:0000313" key="2">
    <source>
        <dbReference type="Proteomes" id="UP000018143"/>
    </source>
</evidence>
<evidence type="ECO:0000313" key="1">
    <source>
        <dbReference type="EMBL" id="GAD18274.1"/>
    </source>
</evidence>